<dbReference type="PANTHER" id="PTHR43434:SF1">
    <property type="entry name" value="PHOSPHOGLYCOLATE PHOSPHATASE"/>
    <property type="match status" value="1"/>
</dbReference>
<dbReference type="GO" id="GO:0006281">
    <property type="term" value="P:DNA repair"/>
    <property type="evidence" value="ECO:0007669"/>
    <property type="project" value="TreeGrafter"/>
</dbReference>
<sequence>MTDSPPISLVCLDLASVVIDGSIVERAFAEALATQGIVAGTQDYARSMVSLDRSYGRAPADVLRDVFDADEPRAQAASLAFDRSFRAMAQRFSLDLPADVGDAIGKTAGSGARICLLTMLSRRSCRDLLGLLRTADLVLCADDAPRGFPWPDPVLTAMLRLGAADVREVAVVSATTDGVLSGHRAGAGIVAGLGTGRRAAALIEAGATDVLDSVAGLPDLVAQSS</sequence>
<protein>
    <submittedName>
        <fullName evidence="1">Haloacid dehalogenase</fullName>
    </submittedName>
</protein>
<accession>A0A6P2BRK8</accession>
<reference evidence="1 2" key="1">
    <citation type="submission" date="2018-11" db="EMBL/GenBank/DDBJ databases">
        <title>Trebonia kvetii gen.nov., sp.nov., a novel acidophilic actinobacterium, and proposal of the new actinobacterial family Treboniaceae fam. nov.</title>
        <authorList>
            <person name="Rapoport D."/>
            <person name="Sagova-Mareckova M."/>
            <person name="Sedlacek I."/>
            <person name="Provaznik J."/>
            <person name="Kralova S."/>
            <person name="Pavlinic D."/>
            <person name="Benes V."/>
            <person name="Kopecky J."/>
        </authorList>
    </citation>
    <scope>NUCLEOTIDE SEQUENCE [LARGE SCALE GENOMIC DNA]</scope>
    <source>
        <strain evidence="1 2">15Tr583</strain>
    </source>
</reference>
<dbReference type="InterPro" id="IPR050155">
    <property type="entry name" value="HAD-like_hydrolase_sf"/>
</dbReference>
<dbReference type="Proteomes" id="UP000460272">
    <property type="component" value="Unassembled WGS sequence"/>
</dbReference>
<evidence type="ECO:0000313" key="2">
    <source>
        <dbReference type="Proteomes" id="UP000460272"/>
    </source>
</evidence>
<dbReference type="PANTHER" id="PTHR43434">
    <property type="entry name" value="PHOSPHOGLYCOLATE PHOSPHATASE"/>
    <property type="match status" value="1"/>
</dbReference>
<keyword evidence="2" id="KW-1185">Reference proteome</keyword>
<comment type="caution">
    <text evidence="1">The sequence shown here is derived from an EMBL/GenBank/DDBJ whole genome shotgun (WGS) entry which is preliminary data.</text>
</comment>
<dbReference type="RefSeq" id="WP_145858538.1">
    <property type="nucleotide sequence ID" value="NZ_RPFW01000006.1"/>
</dbReference>
<dbReference type="OrthoDB" id="5504491at2"/>
<evidence type="ECO:0000313" key="1">
    <source>
        <dbReference type="EMBL" id="TVZ01719.1"/>
    </source>
</evidence>
<dbReference type="InterPro" id="IPR036412">
    <property type="entry name" value="HAD-like_sf"/>
</dbReference>
<dbReference type="GO" id="GO:0008967">
    <property type="term" value="F:phosphoglycolate phosphatase activity"/>
    <property type="evidence" value="ECO:0007669"/>
    <property type="project" value="TreeGrafter"/>
</dbReference>
<proteinExistence type="predicted"/>
<dbReference type="SUPFAM" id="SSF56784">
    <property type="entry name" value="HAD-like"/>
    <property type="match status" value="1"/>
</dbReference>
<dbReference type="InterPro" id="IPR023214">
    <property type="entry name" value="HAD_sf"/>
</dbReference>
<organism evidence="1 2">
    <name type="scientific">Trebonia kvetii</name>
    <dbReference type="NCBI Taxonomy" id="2480626"/>
    <lineage>
        <taxon>Bacteria</taxon>
        <taxon>Bacillati</taxon>
        <taxon>Actinomycetota</taxon>
        <taxon>Actinomycetes</taxon>
        <taxon>Streptosporangiales</taxon>
        <taxon>Treboniaceae</taxon>
        <taxon>Trebonia</taxon>
    </lineage>
</organism>
<dbReference type="EMBL" id="RPFW01000006">
    <property type="protein sequence ID" value="TVZ01719.1"/>
    <property type="molecule type" value="Genomic_DNA"/>
</dbReference>
<gene>
    <name evidence="1" type="ORF">EAS64_30090</name>
</gene>
<dbReference type="AlphaFoldDB" id="A0A6P2BRK8"/>
<dbReference type="Gene3D" id="3.40.50.1000">
    <property type="entry name" value="HAD superfamily/HAD-like"/>
    <property type="match status" value="1"/>
</dbReference>
<name>A0A6P2BRK8_9ACTN</name>